<evidence type="ECO:0000313" key="2">
    <source>
        <dbReference type="Proteomes" id="UP000324222"/>
    </source>
</evidence>
<organism evidence="1 2">
    <name type="scientific">Portunus trituberculatus</name>
    <name type="common">Swimming crab</name>
    <name type="synonym">Neptunus trituberculatus</name>
    <dbReference type="NCBI Taxonomy" id="210409"/>
    <lineage>
        <taxon>Eukaryota</taxon>
        <taxon>Metazoa</taxon>
        <taxon>Ecdysozoa</taxon>
        <taxon>Arthropoda</taxon>
        <taxon>Crustacea</taxon>
        <taxon>Multicrustacea</taxon>
        <taxon>Malacostraca</taxon>
        <taxon>Eumalacostraca</taxon>
        <taxon>Eucarida</taxon>
        <taxon>Decapoda</taxon>
        <taxon>Pleocyemata</taxon>
        <taxon>Brachyura</taxon>
        <taxon>Eubrachyura</taxon>
        <taxon>Portunoidea</taxon>
        <taxon>Portunidae</taxon>
        <taxon>Portuninae</taxon>
        <taxon>Portunus</taxon>
    </lineage>
</organism>
<sequence length="102" mass="11789">MDLGHTKLHFTLKTQTFSPVGRHKADQVVANFKEYEDYNTVKKTMTLPLDHQLLPWAALQTGFVPLQLQFPSPDAVPYCAPQYRLSHLQVEGCDYLKKENWL</sequence>
<keyword evidence="2" id="KW-1185">Reference proteome</keyword>
<comment type="caution">
    <text evidence="1">The sequence shown here is derived from an EMBL/GenBank/DDBJ whole genome shotgun (WGS) entry which is preliminary data.</text>
</comment>
<proteinExistence type="predicted"/>
<dbReference type="AlphaFoldDB" id="A0A5B7DZ23"/>
<dbReference type="Proteomes" id="UP000324222">
    <property type="component" value="Unassembled WGS sequence"/>
</dbReference>
<reference evidence="1 2" key="1">
    <citation type="submission" date="2019-05" db="EMBL/GenBank/DDBJ databases">
        <title>Another draft genome of Portunus trituberculatus and its Hox gene families provides insights of decapod evolution.</title>
        <authorList>
            <person name="Jeong J.-H."/>
            <person name="Song I."/>
            <person name="Kim S."/>
            <person name="Choi T."/>
            <person name="Kim D."/>
            <person name="Ryu S."/>
            <person name="Kim W."/>
        </authorList>
    </citation>
    <scope>NUCLEOTIDE SEQUENCE [LARGE SCALE GENOMIC DNA]</scope>
    <source>
        <tissue evidence="1">Muscle</tissue>
    </source>
</reference>
<accession>A0A5B7DZ23</accession>
<gene>
    <name evidence="1" type="ORF">E2C01_019307</name>
</gene>
<dbReference type="EMBL" id="VSRR010001565">
    <property type="protein sequence ID" value="MPC26173.1"/>
    <property type="molecule type" value="Genomic_DNA"/>
</dbReference>
<protein>
    <submittedName>
        <fullName evidence="1">Uncharacterized protein</fullName>
    </submittedName>
</protein>
<evidence type="ECO:0000313" key="1">
    <source>
        <dbReference type="EMBL" id="MPC26173.1"/>
    </source>
</evidence>
<name>A0A5B7DZ23_PORTR</name>